<organism evidence="1 2">
    <name type="scientific">Meloidogyne enterolobii</name>
    <name type="common">Root-knot nematode worm</name>
    <name type="synonym">Meloidogyne mayaguensis</name>
    <dbReference type="NCBI Taxonomy" id="390850"/>
    <lineage>
        <taxon>Eukaryota</taxon>
        <taxon>Metazoa</taxon>
        <taxon>Ecdysozoa</taxon>
        <taxon>Nematoda</taxon>
        <taxon>Chromadorea</taxon>
        <taxon>Rhabditida</taxon>
        <taxon>Tylenchina</taxon>
        <taxon>Tylenchomorpha</taxon>
        <taxon>Tylenchoidea</taxon>
        <taxon>Meloidogynidae</taxon>
        <taxon>Meloidogyninae</taxon>
        <taxon>Meloidogyne</taxon>
    </lineage>
</organism>
<evidence type="ECO:0000313" key="1">
    <source>
        <dbReference type="EMBL" id="CAD2183321.1"/>
    </source>
</evidence>
<name>A0A6V7WAD9_MELEN</name>
<protein>
    <submittedName>
        <fullName evidence="1">Uncharacterized protein</fullName>
    </submittedName>
</protein>
<evidence type="ECO:0000313" key="2">
    <source>
        <dbReference type="Proteomes" id="UP000580250"/>
    </source>
</evidence>
<dbReference type="AlphaFoldDB" id="A0A6V7WAD9"/>
<gene>
    <name evidence="1" type="ORF">MENT_LOCUS35609</name>
</gene>
<proteinExistence type="predicted"/>
<reference evidence="1 2" key="1">
    <citation type="submission" date="2020-08" db="EMBL/GenBank/DDBJ databases">
        <authorList>
            <person name="Koutsovoulos G."/>
            <person name="Danchin GJ E."/>
        </authorList>
    </citation>
    <scope>NUCLEOTIDE SEQUENCE [LARGE SCALE GENOMIC DNA]</scope>
</reference>
<dbReference type="Proteomes" id="UP000580250">
    <property type="component" value="Unassembled WGS sequence"/>
</dbReference>
<sequence>MIYNYQMKKCENGKLKFDPKAAFKQVKEEVTKQKLAVIAIKDAKKATDERLAMEKKSQDSKRC</sequence>
<accession>A0A6V7WAD9</accession>
<comment type="caution">
    <text evidence="1">The sequence shown here is derived from an EMBL/GenBank/DDBJ whole genome shotgun (WGS) entry which is preliminary data.</text>
</comment>
<dbReference type="EMBL" id="CAJEWN010000464">
    <property type="protein sequence ID" value="CAD2183321.1"/>
    <property type="molecule type" value="Genomic_DNA"/>
</dbReference>